<proteinExistence type="predicted"/>
<evidence type="ECO:0000313" key="3">
    <source>
        <dbReference type="Proteomes" id="UP000054630"/>
    </source>
</evidence>
<keyword evidence="3" id="KW-1185">Reference proteome</keyword>
<gene>
    <name evidence="2" type="ORF">T07_5950</name>
</gene>
<accession>A0A0V0RVK5</accession>
<protein>
    <submittedName>
        <fullName evidence="2">Uncharacterized protein</fullName>
    </submittedName>
</protein>
<dbReference type="AlphaFoldDB" id="A0A0V0RVK5"/>
<organism evidence="2 3">
    <name type="scientific">Trichinella nelsoni</name>
    <dbReference type="NCBI Taxonomy" id="6336"/>
    <lineage>
        <taxon>Eukaryota</taxon>
        <taxon>Metazoa</taxon>
        <taxon>Ecdysozoa</taxon>
        <taxon>Nematoda</taxon>
        <taxon>Enoplea</taxon>
        <taxon>Dorylaimia</taxon>
        <taxon>Trichinellida</taxon>
        <taxon>Trichinellidae</taxon>
        <taxon>Trichinella</taxon>
    </lineage>
</organism>
<dbReference type="EMBL" id="JYDL01000072">
    <property type="protein sequence ID" value="KRX18489.1"/>
    <property type="molecule type" value="Genomic_DNA"/>
</dbReference>
<evidence type="ECO:0000256" key="1">
    <source>
        <dbReference type="SAM" id="MobiDB-lite"/>
    </source>
</evidence>
<name>A0A0V0RVK5_9BILA</name>
<reference evidence="2 3" key="1">
    <citation type="submission" date="2015-01" db="EMBL/GenBank/DDBJ databases">
        <title>Evolution of Trichinella species and genotypes.</title>
        <authorList>
            <person name="Korhonen P.K."/>
            <person name="Edoardo P."/>
            <person name="Giuseppe L.R."/>
            <person name="Gasser R.B."/>
        </authorList>
    </citation>
    <scope>NUCLEOTIDE SEQUENCE [LARGE SCALE GENOMIC DNA]</scope>
    <source>
        <strain evidence="2">ISS37</strain>
    </source>
</reference>
<dbReference type="OrthoDB" id="268799at2759"/>
<feature type="region of interest" description="Disordered" evidence="1">
    <location>
        <begin position="1"/>
        <end position="38"/>
    </location>
</feature>
<comment type="caution">
    <text evidence="2">The sequence shown here is derived from an EMBL/GenBank/DDBJ whole genome shotgun (WGS) entry which is preliminary data.</text>
</comment>
<evidence type="ECO:0000313" key="2">
    <source>
        <dbReference type="EMBL" id="KRX18489.1"/>
    </source>
</evidence>
<sequence length="80" mass="8996">MAIRLQKPTTLTEARKLVNKRRQSDTGNPKPGKTEATQSIDAWMCKVSKLSLKLERQELTAVRPAERRDGCFNYGGLGHL</sequence>
<dbReference type="Proteomes" id="UP000054630">
    <property type="component" value="Unassembled WGS sequence"/>
</dbReference>